<organism evidence="1 2">
    <name type="scientific">Dibothriocephalus latus</name>
    <name type="common">Fish tapeworm</name>
    <name type="synonym">Diphyllobothrium latum</name>
    <dbReference type="NCBI Taxonomy" id="60516"/>
    <lineage>
        <taxon>Eukaryota</taxon>
        <taxon>Metazoa</taxon>
        <taxon>Spiralia</taxon>
        <taxon>Lophotrochozoa</taxon>
        <taxon>Platyhelminthes</taxon>
        <taxon>Cestoda</taxon>
        <taxon>Eucestoda</taxon>
        <taxon>Diphyllobothriidea</taxon>
        <taxon>Diphyllobothriidae</taxon>
        <taxon>Dibothriocephalus</taxon>
    </lineage>
</organism>
<dbReference type="EMBL" id="UYRU01058411">
    <property type="protein sequence ID" value="VDN14156.1"/>
    <property type="molecule type" value="Genomic_DNA"/>
</dbReference>
<accession>A0A3P7P7Y7</accession>
<sequence>MIQDELLLDPFWQSTYTASPRQSANSADLDTFSLIDISDPPTAISDMSPILPSPTDLDAALDTVISSDAEARTVAVRRVIFMLHRLYATTRARNLSATPSSSDGTLPSSLYFRLLLPYVDCLTKKMPLALLQDASICGNRRFGRICCSLWRSLHTVMPQR</sequence>
<evidence type="ECO:0000313" key="1">
    <source>
        <dbReference type="EMBL" id="VDN14156.1"/>
    </source>
</evidence>
<evidence type="ECO:0000313" key="2">
    <source>
        <dbReference type="Proteomes" id="UP000281553"/>
    </source>
</evidence>
<protein>
    <submittedName>
        <fullName evidence="1">Uncharacterized protein</fullName>
    </submittedName>
</protein>
<dbReference type="AlphaFoldDB" id="A0A3P7P7Y7"/>
<dbReference type="Proteomes" id="UP000281553">
    <property type="component" value="Unassembled WGS sequence"/>
</dbReference>
<keyword evidence="2" id="KW-1185">Reference proteome</keyword>
<proteinExistence type="predicted"/>
<gene>
    <name evidence="1" type="ORF">DILT_LOCUS9987</name>
</gene>
<name>A0A3P7P7Y7_DIBLA</name>
<reference evidence="1 2" key="1">
    <citation type="submission" date="2018-11" db="EMBL/GenBank/DDBJ databases">
        <authorList>
            <consortium name="Pathogen Informatics"/>
        </authorList>
    </citation>
    <scope>NUCLEOTIDE SEQUENCE [LARGE SCALE GENOMIC DNA]</scope>
</reference>